<comment type="catalytic activity">
    <reaction evidence="4">
        <text>(5R)-5-O-[alpha-D-glucosyl-(1-&gt;2)-beta-D-galactosyl]-5-hydroxy-L-lysyl-[collagen] + H2O = (5R)-5-O-(beta-D-galactosyl)-5-hydroxy-L-lysyl-[collagen] + D-glucose</text>
        <dbReference type="Rhea" id="RHEA:11068"/>
        <dbReference type="Rhea" id="RHEA-COMP:12753"/>
        <dbReference type="Rhea" id="RHEA-COMP:12754"/>
        <dbReference type="ChEBI" id="CHEBI:4167"/>
        <dbReference type="ChEBI" id="CHEBI:15377"/>
        <dbReference type="ChEBI" id="CHEBI:133443"/>
        <dbReference type="ChEBI" id="CHEBI:133452"/>
        <dbReference type="EC" id="3.2.1.107"/>
    </reaction>
</comment>
<dbReference type="SUPFAM" id="SSF48208">
    <property type="entry name" value="Six-hairpin glycosidases"/>
    <property type="match status" value="2"/>
</dbReference>
<reference evidence="11 12" key="1">
    <citation type="submission" date="2017-05" db="EMBL/GenBank/DDBJ databases">
        <title>Genome of assembly of the Bengalese finch, Lonchura striata domestica.</title>
        <authorList>
            <person name="Colquitt B.M."/>
            <person name="Brainard M.S."/>
        </authorList>
    </citation>
    <scope>NUCLEOTIDE SEQUENCE [LARGE SCALE GENOMIC DNA]</scope>
    <source>
        <strain evidence="11">White83orange57</strain>
    </source>
</reference>
<dbReference type="InterPro" id="IPR012341">
    <property type="entry name" value="6hp_glycosidase-like_sf"/>
</dbReference>
<evidence type="ECO:0000256" key="1">
    <source>
        <dbReference type="ARBA" id="ARBA00006768"/>
    </source>
</evidence>
<evidence type="ECO:0000256" key="5">
    <source>
        <dbReference type="ARBA" id="ARBA00053339"/>
    </source>
</evidence>
<protein>
    <recommendedName>
        <fullName evidence="7">Protein-glucosylgalactosylhydroxylysine glucosidase</fullName>
        <ecNumber evidence="6">3.2.1.107</ecNumber>
    </recommendedName>
    <alternativeName>
        <fullName evidence="8">Acid trehalase-like protein 1</fullName>
    </alternativeName>
</protein>
<dbReference type="EC" id="3.2.1.107" evidence="6"/>
<evidence type="ECO:0000259" key="9">
    <source>
        <dbReference type="Pfam" id="PF03632"/>
    </source>
</evidence>
<dbReference type="Proteomes" id="UP000197619">
    <property type="component" value="Unassembled WGS sequence"/>
</dbReference>
<dbReference type="AlphaFoldDB" id="A0A218UVZ7"/>
<comment type="similarity">
    <text evidence="1">Belongs to the glycosyl hydrolase 65 family.</text>
</comment>
<name>A0A218UVZ7_9PASE</name>
<evidence type="ECO:0000256" key="6">
    <source>
        <dbReference type="ARBA" id="ARBA00066430"/>
    </source>
</evidence>
<keyword evidence="2" id="KW-0378">Hydrolase</keyword>
<organism evidence="11 12">
    <name type="scientific">Lonchura striata</name>
    <name type="common">white-rumped munia</name>
    <dbReference type="NCBI Taxonomy" id="40157"/>
    <lineage>
        <taxon>Eukaryota</taxon>
        <taxon>Metazoa</taxon>
        <taxon>Chordata</taxon>
        <taxon>Craniata</taxon>
        <taxon>Vertebrata</taxon>
        <taxon>Euteleostomi</taxon>
        <taxon>Archelosauria</taxon>
        <taxon>Archosauria</taxon>
        <taxon>Dinosauria</taxon>
        <taxon>Saurischia</taxon>
        <taxon>Theropoda</taxon>
        <taxon>Coelurosauria</taxon>
        <taxon>Aves</taxon>
        <taxon>Neognathae</taxon>
        <taxon>Neoaves</taxon>
        <taxon>Telluraves</taxon>
        <taxon>Australaves</taxon>
        <taxon>Passeriformes</taxon>
        <taxon>Passeroidea</taxon>
        <taxon>Estrildidae</taxon>
        <taxon>Estrildinae</taxon>
        <taxon>Lonchura</taxon>
    </lineage>
</organism>
<dbReference type="GO" id="GO:0047402">
    <property type="term" value="F:protein-glucosylgalactosylhydroxylysine glucosidase activity"/>
    <property type="evidence" value="ECO:0007669"/>
    <property type="project" value="UniProtKB-EC"/>
</dbReference>
<comment type="caution">
    <text evidence="11">The sequence shown here is derived from an EMBL/GenBank/DDBJ whole genome shotgun (WGS) entry which is preliminary data.</text>
</comment>
<dbReference type="InterPro" id="IPR005194">
    <property type="entry name" value="Glyco_hydro_65_C"/>
</dbReference>
<dbReference type="Pfam" id="PF03633">
    <property type="entry name" value="Glyco_hydro_65C"/>
    <property type="match status" value="1"/>
</dbReference>
<dbReference type="Gene3D" id="1.50.10.10">
    <property type="match status" value="2"/>
</dbReference>
<keyword evidence="3" id="KW-0326">Glycosidase</keyword>
<dbReference type="FunFam" id="2.60.420.10:FF:000003">
    <property type="entry name" value="Protein-glucosylgalactosylhydroxylysine glucosidase"/>
    <property type="match status" value="1"/>
</dbReference>
<sequence length="736" mass="81603">MADGEGDPGVFTATALPGDPRLLPTVTNAFLGTRVFRDILHAAGVYSGAAGDTHRADLPSPLGLRLAAPGARSPAESFTLNTWTGTFSHTIQSPGYTATHQLYAHHSLVHLMAFSITIRRLDGSTHPITVQLQSLFVPQSQDLHLTPGPDFQGAHYIYGQTLVPEVEGGPRPTVHMLWTPIPQWLTLGGEEQERCWQFLTAVAGSEEEAKHSYSVGLALLAAGSLHHSHVRAWAALRRGCSVELDGPPALRQALHGCLYYLLSAVPPRDCPGVPFHGISPGGLSNGTRGEDYWGHVFWDQVKEAVLTRGLGTATGGSIWLLSPSQSRRAASQDTWMFPNILLLYPEAARAILQYRVRTLEGARRNAQEQGYEGAKFPWESAATGREVCPEEIYGAQEIHVTGDVLMAFEQYYCTTQDQKLFQEDGGWELVEAVAQYWCSRMVWSEEEQLYHIRGVMPPDEYHSQVDNSAYTNAVARRSLNFATDLARDLLLPVPEEWEDRARKIKVPFDEERKYHPEYDGYSPGEPVKQADVVLLGFPLMHPMSAEVRRNDLEMYEPVTDPAGPAMTWSMFAVGWLELKELQRAQSQLEKCFSNITEPFKVWVENSDGSGAVNFLTGMGGFLQVILFGFTGFRITRSSLLFDPAFPDNITKLEVSSVSYLGNKLEVTITREEIRMEVTETSQDPPASPLEAVLESGQCFPLWEGVAALFCCRAECLLPHSTWMDPEVTQQDPLKPG</sequence>
<evidence type="ECO:0000256" key="8">
    <source>
        <dbReference type="ARBA" id="ARBA00079982"/>
    </source>
</evidence>
<accession>A0A218UVZ7</accession>
<comment type="function">
    <text evidence="5">Catalyzes the hydrolysis of glucose from the disaccharide unit linked to hydroxylysine residues of collagen and collagen-like proteins.</text>
</comment>
<dbReference type="InterPro" id="IPR008928">
    <property type="entry name" value="6-hairpin_glycosidase_sf"/>
</dbReference>
<feature type="domain" description="Glycoside hydrolase family 65 C-terminal" evidence="10">
    <location>
        <begin position="633"/>
        <end position="679"/>
    </location>
</feature>
<evidence type="ECO:0000256" key="2">
    <source>
        <dbReference type="ARBA" id="ARBA00022801"/>
    </source>
</evidence>
<evidence type="ECO:0000256" key="7">
    <source>
        <dbReference type="ARBA" id="ARBA00071505"/>
    </source>
</evidence>
<dbReference type="PANTHER" id="PTHR11051">
    <property type="entry name" value="GLYCOSYL HYDROLASE-RELATED"/>
    <property type="match status" value="1"/>
</dbReference>
<evidence type="ECO:0000256" key="4">
    <source>
        <dbReference type="ARBA" id="ARBA00051415"/>
    </source>
</evidence>
<keyword evidence="12" id="KW-1185">Reference proteome</keyword>
<dbReference type="GO" id="GO:0005975">
    <property type="term" value="P:carbohydrate metabolic process"/>
    <property type="evidence" value="ECO:0007669"/>
    <property type="project" value="InterPro"/>
</dbReference>
<dbReference type="Gene3D" id="2.60.420.10">
    <property type="entry name" value="Maltose phosphorylase, domain 3"/>
    <property type="match status" value="1"/>
</dbReference>
<proteinExistence type="inferred from homology"/>
<gene>
    <name evidence="11" type="primary">ATHL1</name>
    <name evidence="11" type="ORF">RLOC_00010138</name>
</gene>
<dbReference type="EMBL" id="MUZQ01000123">
    <property type="protein sequence ID" value="OWK57522.1"/>
    <property type="molecule type" value="Genomic_DNA"/>
</dbReference>
<dbReference type="GO" id="GO:0005829">
    <property type="term" value="C:cytosol"/>
    <property type="evidence" value="ECO:0007669"/>
    <property type="project" value="TreeGrafter"/>
</dbReference>
<evidence type="ECO:0000313" key="12">
    <source>
        <dbReference type="Proteomes" id="UP000197619"/>
    </source>
</evidence>
<dbReference type="STRING" id="299123.ENSLSDP00000005412"/>
<evidence type="ECO:0000256" key="3">
    <source>
        <dbReference type="ARBA" id="ARBA00023295"/>
    </source>
</evidence>
<dbReference type="FunFam" id="1.50.10.10:FF:000023">
    <property type="entry name" value="Protein-glucosylgalactosylhydroxylysine glucosidase"/>
    <property type="match status" value="1"/>
</dbReference>
<evidence type="ECO:0000259" key="10">
    <source>
        <dbReference type="Pfam" id="PF03633"/>
    </source>
</evidence>
<dbReference type="Pfam" id="PF03632">
    <property type="entry name" value="Glyco_hydro_65m"/>
    <property type="match status" value="1"/>
</dbReference>
<feature type="domain" description="Glycoside hydrolase family 65 central catalytic" evidence="9">
    <location>
        <begin position="334"/>
        <end position="522"/>
    </location>
</feature>
<dbReference type="InterPro" id="IPR005195">
    <property type="entry name" value="Glyco_hydro_65_M"/>
</dbReference>
<evidence type="ECO:0000313" key="11">
    <source>
        <dbReference type="EMBL" id="OWK57522.1"/>
    </source>
</evidence>
<dbReference type="PANTHER" id="PTHR11051:SF8">
    <property type="entry name" value="PROTEIN-GLUCOSYLGALACTOSYLHYDROXYLYSINE GLUCOSIDASE"/>
    <property type="match status" value="1"/>
</dbReference>